<feature type="transmembrane region" description="Helical" evidence="1">
    <location>
        <begin position="6"/>
        <end position="26"/>
    </location>
</feature>
<keyword evidence="1" id="KW-0472">Membrane</keyword>
<keyword evidence="1" id="KW-0812">Transmembrane</keyword>
<reference evidence="3" key="1">
    <citation type="submission" date="2016-04" db="EMBL/GenBank/DDBJ databases">
        <authorList>
            <person name="Chen L."/>
            <person name="Zhuang W."/>
            <person name="Wang G."/>
        </authorList>
    </citation>
    <scope>NUCLEOTIDE SEQUENCE [LARGE SCALE GENOMIC DNA]</scope>
    <source>
        <strain evidence="3">208</strain>
    </source>
</reference>
<accession>A0A1V9GAI8</accession>
<dbReference type="OrthoDB" id="9861893at2"/>
<keyword evidence="1" id="KW-1133">Transmembrane helix</keyword>
<dbReference type="Proteomes" id="UP000192276">
    <property type="component" value="Unassembled WGS sequence"/>
</dbReference>
<name>A0A1V9GAI8_9BACT</name>
<keyword evidence="3" id="KW-1185">Reference proteome</keyword>
<organism evidence="2 3">
    <name type="scientific">Niastella populi</name>
    <dbReference type="NCBI Taxonomy" id="550983"/>
    <lineage>
        <taxon>Bacteria</taxon>
        <taxon>Pseudomonadati</taxon>
        <taxon>Bacteroidota</taxon>
        <taxon>Chitinophagia</taxon>
        <taxon>Chitinophagales</taxon>
        <taxon>Chitinophagaceae</taxon>
        <taxon>Niastella</taxon>
    </lineage>
</organism>
<gene>
    <name evidence="2" type="ORF">A4R26_11490</name>
</gene>
<dbReference type="AlphaFoldDB" id="A0A1V9GAI8"/>
<dbReference type="EMBL" id="LWBP01000013">
    <property type="protein sequence ID" value="OQP67679.1"/>
    <property type="molecule type" value="Genomic_DNA"/>
</dbReference>
<sequence>MKQTKSLSVLIFWVTVVVMFCVMPAFTDQSISKKKRTDWTNYFWFSANGTYLRQNLVDDEIDLTGLDEFPYAPYTVREKGYTPANVSGNPPAPINPYYVSKWLYSHP</sequence>
<evidence type="ECO:0000256" key="1">
    <source>
        <dbReference type="SAM" id="Phobius"/>
    </source>
</evidence>
<proteinExistence type="predicted"/>
<protein>
    <submittedName>
        <fullName evidence="2">Uncharacterized protein</fullName>
    </submittedName>
</protein>
<evidence type="ECO:0000313" key="3">
    <source>
        <dbReference type="Proteomes" id="UP000192276"/>
    </source>
</evidence>
<comment type="caution">
    <text evidence="2">The sequence shown here is derived from an EMBL/GenBank/DDBJ whole genome shotgun (WGS) entry which is preliminary data.</text>
</comment>
<evidence type="ECO:0000313" key="2">
    <source>
        <dbReference type="EMBL" id="OQP67679.1"/>
    </source>
</evidence>
<dbReference type="RefSeq" id="WP_081160874.1">
    <property type="nucleotide sequence ID" value="NZ_LWBP01000013.1"/>
</dbReference>